<gene>
    <name evidence="7" type="ORF">ACFQ35_14310</name>
</gene>
<evidence type="ECO:0000256" key="4">
    <source>
        <dbReference type="ARBA" id="ARBA00023136"/>
    </source>
</evidence>
<evidence type="ECO:0000259" key="6">
    <source>
        <dbReference type="Pfam" id="PF06305"/>
    </source>
</evidence>
<reference evidence="8" key="1">
    <citation type="journal article" date="2019" name="Int. J. Syst. Evol. Microbiol.">
        <title>The Global Catalogue of Microorganisms (GCM) 10K type strain sequencing project: providing services to taxonomists for standard genome sequencing and annotation.</title>
        <authorList>
            <consortium name="The Broad Institute Genomics Platform"/>
            <consortium name="The Broad Institute Genome Sequencing Center for Infectious Disease"/>
            <person name="Wu L."/>
            <person name="Ma J."/>
        </authorList>
    </citation>
    <scope>NUCLEOTIDE SEQUENCE [LARGE SCALE GENOMIC DNA]</scope>
    <source>
        <strain evidence="8">CCUG 49584</strain>
    </source>
</reference>
<keyword evidence="8" id="KW-1185">Reference proteome</keyword>
<dbReference type="Proteomes" id="UP001597263">
    <property type="component" value="Unassembled WGS sequence"/>
</dbReference>
<accession>A0ABW3V6M7</accession>
<evidence type="ECO:0000256" key="3">
    <source>
        <dbReference type="ARBA" id="ARBA00022989"/>
    </source>
</evidence>
<sequence>MMTNRLLTLLIALPVAVILIVLSVANRGAVSVTLDPFNPGNPALTYTAPLFLWVLGALLAGIIIGGLLIWFTQGRHRKLARKRKAEADALLTRAKQAEAKALPSASSLS</sequence>
<name>A0ABW3V6M7_9HYPH</name>
<proteinExistence type="predicted"/>
<evidence type="ECO:0000313" key="8">
    <source>
        <dbReference type="Proteomes" id="UP001597263"/>
    </source>
</evidence>
<feature type="transmembrane region" description="Helical" evidence="5">
    <location>
        <begin position="51"/>
        <end position="72"/>
    </location>
</feature>
<evidence type="ECO:0000313" key="7">
    <source>
        <dbReference type="EMBL" id="MFD1228314.1"/>
    </source>
</evidence>
<keyword evidence="4 5" id="KW-0472">Membrane</keyword>
<dbReference type="InterPro" id="IPR010445">
    <property type="entry name" value="LapA_dom"/>
</dbReference>
<organism evidence="7 8">
    <name type="scientific">Pseudochrobactrum kiredjianiae</name>
    <dbReference type="NCBI Taxonomy" id="386305"/>
    <lineage>
        <taxon>Bacteria</taxon>
        <taxon>Pseudomonadati</taxon>
        <taxon>Pseudomonadota</taxon>
        <taxon>Alphaproteobacteria</taxon>
        <taxon>Hyphomicrobiales</taxon>
        <taxon>Brucellaceae</taxon>
        <taxon>Pseudochrobactrum</taxon>
    </lineage>
</organism>
<dbReference type="RefSeq" id="WP_289386094.1">
    <property type="nucleotide sequence ID" value="NZ_JAUCBM010000001.1"/>
</dbReference>
<feature type="domain" description="Lipopolysaccharide assembly protein A" evidence="6">
    <location>
        <begin position="46"/>
        <end position="90"/>
    </location>
</feature>
<keyword evidence="1" id="KW-1003">Cell membrane</keyword>
<dbReference type="Pfam" id="PF06305">
    <property type="entry name" value="LapA_dom"/>
    <property type="match status" value="1"/>
</dbReference>
<evidence type="ECO:0000256" key="5">
    <source>
        <dbReference type="SAM" id="Phobius"/>
    </source>
</evidence>
<evidence type="ECO:0000256" key="2">
    <source>
        <dbReference type="ARBA" id="ARBA00022692"/>
    </source>
</evidence>
<evidence type="ECO:0000256" key="1">
    <source>
        <dbReference type="ARBA" id="ARBA00022475"/>
    </source>
</evidence>
<keyword evidence="3 5" id="KW-1133">Transmembrane helix</keyword>
<dbReference type="EMBL" id="JBHTMA010000040">
    <property type="protein sequence ID" value="MFD1228314.1"/>
    <property type="molecule type" value="Genomic_DNA"/>
</dbReference>
<comment type="caution">
    <text evidence="7">The sequence shown here is derived from an EMBL/GenBank/DDBJ whole genome shotgun (WGS) entry which is preliminary data.</text>
</comment>
<keyword evidence="2 5" id="KW-0812">Transmembrane</keyword>
<protein>
    <submittedName>
        <fullName evidence="7">LapA family protein</fullName>
    </submittedName>
</protein>